<gene>
    <name evidence="6" type="ORF">MOTC310_18130</name>
</gene>
<dbReference type="PANTHER" id="PTHR30419:SF8">
    <property type="entry name" value="NITROGEN ASSIMILATION TRANSCRIPTIONAL ACTIVATOR-RELATED"/>
    <property type="match status" value="1"/>
</dbReference>
<keyword evidence="2" id="KW-0805">Transcription regulation</keyword>
<dbReference type="PROSITE" id="PS50931">
    <property type="entry name" value="HTH_LYSR"/>
    <property type="match status" value="1"/>
</dbReference>
<organism evidence="6 7">
    <name type="scientific">Methylobacterium oryzae</name>
    <dbReference type="NCBI Taxonomy" id="334852"/>
    <lineage>
        <taxon>Bacteria</taxon>
        <taxon>Pseudomonadati</taxon>
        <taxon>Pseudomonadota</taxon>
        <taxon>Alphaproteobacteria</taxon>
        <taxon>Hyphomicrobiales</taxon>
        <taxon>Methylobacteriaceae</taxon>
        <taxon>Methylobacterium</taxon>
    </lineage>
</organism>
<dbReference type="InterPro" id="IPR000847">
    <property type="entry name" value="LysR_HTH_N"/>
</dbReference>
<keyword evidence="3" id="KW-0238">DNA-binding</keyword>
<dbReference type="RefSeq" id="WP_331302816.1">
    <property type="nucleotide sequence ID" value="NZ_MLCA01000009.1"/>
</dbReference>
<dbReference type="InterPro" id="IPR005119">
    <property type="entry name" value="LysR_subst-bd"/>
</dbReference>
<feature type="domain" description="HTH lysR-type" evidence="5">
    <location>
        <begin position="11"/>
        <end position="68"/>
    </location>
</feature>
<evidence type="ECO:0000256" key="1">
    <source>
        <dbReference type="ARBA" id="ARBA00009437"/>
    </source>
</evidence>
<comment type="similarity">
    <text evidence="1">Belongs to the LysR transcriptional regulatory family.</text>
</comment>
<dbReference type="SUPFAM" id="SSF53850">
    <property type="entry name" value="Periplasmic binding protein-like II"/>
    <property type="match status" value="1"/>
</dbReference>
<sequence>MREGPVGRGRFKMRHLLLVAGVGETGSLGLAAQGMRITQPAASRLLSEIETIVGAQVFDRLPRGLSPNAYGEVLLRRAQGALSELDAATDEIDALRSGLSGSVTLGTVTGPAVTVVAQALTDIQVRSPRLQIAIEVAPSPVLVRMLLDGKLDLVLARIPGDVDASLVDYRQVDDEELSFLVREDHPLAARDDLRLADVAAMPWVMEPPGSLLRRRMDAVFRSAGLAPPIQVLNTSSLVLAIAVMARGRHVGALVSPVADMCLGYEGLRRLGPLADVGRITIGPLGLMRRRDQAMSPAIAYVLASLQECYLTGGGATGPDA</sequence>
<keyword evidence="4" id="KW-0804">Transcription</keyword>
<proteinExistence type="inferred from homology"/>
<dbReference type="SUPFAM" id="SSF46785">
    <property type="entry name" value="Winged helix' DNA-binding domain"/>
    <property type="match status" value="1"/>
</dbReference>
<dbReference type="PANTHER" id="PTHR30419">
    <property type="entry name" value="HTH-TYPE TRANSCRIPTIONAL REGULATOR YBHD"/>
    <property type="match status" value="1"/>
</dbReference>
<name>A0ABU7TS77_9HYPH</name>
<keyword evidence="7" id="KW-1185">Reference proteome</keyword>
<evidence type="ECO:0000256" key="3">
    <source>
        <dbReference type="ARBA" id="ARBA00023125"/>
    </source>
</evidence>
<dbReference type="InterPro" id="IPR036390">
    <property type="entry name" value="WH_DNA-bd_sf"/>
</dbReference>
<dbReference type="Pfam" id="PF00126">
    <property type="entry name" value="HTH_1"/>
    <property type="match status" value="1"/>
</dbReference>
<reference evidence="6 7" key="1">
    <citation type="journal article" date="2012" name="Genet. Mol. Biol.">
        <title>Analysis of 16S rRNA and mxaF genes revealing insights into Methylobacterium niche-specific plant association.</title>
        <authorList>
            <person name="Dourado M.N."/>
            <person name="Andreote F.D."/>
            <person name="Dini-Andreote F."/>
            <person name="Conti R."/>
            <person name="Araujo J.M."/>
            <person name="Araujo W.L."/>
        </authorList>
    </citation>
    <scope>NUCLEOTIDE SEQUENCE [LARGE SCALE GENOMIC DNA]</scope>
    <source>
        <strain evidence="6 7">TC3-10</strain>
    </source>
</reference>
<dbReference type="InterPro" id="IPR036388">
    <property type="entry name" value="WH-like_DNA-bd_sf"/>
</dbReference>
<dbReference type="Gene3D" id="3.40.190.10">
    <property type="entry name" value="Periplasmic binding protein-like II"/>
    <property type="match status" value="2"/>
</dbReference>
<dbReference type="InterPro" id="IPR050950">
    <property type="entry name" value="HTH-type_LysR_regulators"/>
</dbReference>
<evidence type="ECO:0000313" key="7">
    <source>
        <dbReference type="Proteomes" id="UP001355206"/>
    </source>
</evidence>
<dbReference type="Gene3D" id="1.10.10.10">
    <property type="entry name" value="Winged helix-like DNA-binding domain superfamily/Winged helix DNA-binding domain"/>
    <property type="match status" value="1"/>
</dbReference>
<evidence type="ECO:0000313" key="6">
    <source>
        <dbReference type="EMBL" id="MEE7492289.1"/>
    </source>
</evidence>
<dbReference type="Pfam" id="PF03466">
    <property type="entry name" value="LysR_substrate"/>
    <property type="match status" value="1"/>
</dbReference>
<dbReference type="EMBL" id="MLCA01000009">
    <property type="protein sequence ID" value="MEE7492289.1"/>
    <property type="molecule type" value="Genomic_DNA"/>
</dbReference>
<accession>A0ABU7TS77</accession>
<evidence type="ECO:0000259" key="5">
    <source>
        <dbReference type="PROSITE" id="PS50931"/>
    </source>
</evidence>
<evidence type="ECO:0000256" key="4">
    <source>
        <dbReference type="ARBA" id="ARBA00023163"/>
    </source>
</evidence>
<evidence type="ECO:0000256" key="2">
    <source>
        <dbReference type="ARBA" id="ARBA00023015"/>
    </source>
</evidence>
<comment type="caution">
    <text evidence="6">The sequence shown here is derived from an EMBL/GenBank/DDBJ whole genome shotgun (WGS) entry which is preliminary data.</text>
</comment>
<dbReference type="Proteomes" id="UP001355206">
    <property type="component" value="Unassembled WGS sequence"/>
</dbReference>
<protein>
    <submittedName>
        <fullName evidence="6">LysR family transcriptional regulator</fullName>
    </submittedName>
</protein>